<dbReference type="Proteomes" id="UP001249851">
    <property type="component" value="Unassembled WGS sequence"/>
</dbReference>
<proteinExistence type="predicted"/>
<dbReference type="EMBL" id="JARQWQ010000064">
    <property type="protein sequence ID" value="KAK2555268.1"/>
    <property type="molecule type" value="Genomic_DNA"/>
</dbReference>
<reference evidence="1" key="2">
    <citation type="journal article" date="2023" name="Science">
        <title>Genomic signatures of disease resistance in endangered staghorn corals.</title>
        <authorList>
            <person name="Vollmer S.V."/>
            <person name="Selwyn J.D."/>
            <person name="Despard B.A."/>
            <person name="Roesel C.L."/>
        </authorList>
    </citation>
    <scope>NUCLEOTIDE SEQUENCE</scope>
    <source>
        <strain evidence="1">K2</strain>
    </source>
</reference>
<reference evidence="1" key="1">
    <citation type="journal article" date="2023" name="G3 (Bethesda)">
        <title>Whole genome assembly and annotation of the endangered Caribbean coral Acropora cervicornis.</title>
        <authorList>
            <person name="Selwyn J.D."/>
            <person name="Vollmer S.V."/>
        </authorList>
    </citation>
    <scope>NUCLEOTIDE SEQUENCE</scope>
    <source>
        <strain evidence="1">K2</strain>
    </source>
</reference>
<evidence type="ECO:0000313" key="2">
    <source>
        <dbReference type="Proteomes" id="UP001249851"/>
    </source>
</evidence>
<organism evidence="1 2">
    <name type="scientific">Acropora cervicornis</name>
    <name type="common">Staghorn coral</name>
    <dbReference type="NCBI Taxonomy" id="6130"/>
    <lineage>
        <taxon>Eukaryota</taxon>
        <taxon>Metazoa</taxon>
        <taxon>Cnidaria</taxon>
        <taxon>Anthozoa</taxon>
        <taxon>Hexacorallia</taxon>
        <taxon>Scleractinia</taxon>
        <taxon>Astrocoeniina</taxon>
        <taxon>Acroporidae</taxon>
        <taxon>Acropora</taxon>
    </lineage>
</organism>
<gene>
    <name evidence="1" type="ORF">P5673_023252</name>
</gene>
<comment type="caution">
    <text evidence="1">The sequence shown here is derived from an EMBL/GenBank/DDBJ whole genome shotgun (WGS) entry which is preliminary data.</text>
</comment>
<dbReference type="AlphaFoldDB" id="A0AAD9Q610"/>
<name>A0AAD9Q610_ACRCE</name>
<evidence type="ECO:0000313" key="1">
    <source>
        <dbReference type="EMBL" id="KAK2555268.1"/>
    </source>
</evidence>
<protein>
    <submittedName>
        <fullName evidence="1">Uncharacterized protein</fullName>
    </submittedName>
</protein>
<keyword evidence="2" id="KW-1185">Reference proteome</keyword>
<accession>A0AAD9Q610</accession>
<sequence length="137" mass="15954">MKKTDDLKQKPWEFFNAFRPFLGKSKGSDTIILETEENAAETDESIISYKVAQYFTNIASTIGENHVLDLSEEDHKNHTSIKAIRKEQLDIDSEFQPITEHDLKGELKPTLREFYINDYITWSMLVGINLTHAKHFY</sequence>